<evidence type="ECO:0000313" key="3">
    <source>
        <dbReference type="Proteomes" id="UP000479710"/>
    </source>
</evidence>
<proteinExistence type="predicted"/>
<dbReference type="AlphaFoldDB" id="A0A6G1CTB4"/>
<gene>
    <name evidence="2" type="ORF">E2562_025714</name>
</gene>
<reference evidence="2 3" key="1">
    <citation type="submission" date="2019-11" db="EMBL/GenBank/DDBJ databases">
        <title>Whole genome sequence of Oryza granulata.</title>
        <authorList>
            <person name="Li W."/>
        </authorList>
    </citation>
    <scope>NUCLEOTIDE SEQUENCE [LARGE SCALE GENOMIC DNA]</scope>
    <source>
        <strain evidence="3">cv. Menghai</strain>
        <tissue evidence="2">Leaf</tissue>
    </source>
</reference>
<keyword evidence="3" id="KW-1185">Reference proteome</keyword>
<comment type="caution">
    <text evidence="2">The sequence shown here is derived from an EMBL/GenBank/DDBJ whole genome shotgun (WGS) entry which is preliminary data.</text>
</comment>
<organism evidence="2 3">
    <name type="scientific">Oryza meyeriana var. granulata</name>
    <dbReference type="NCBI Taxonomy" id="110450"/>
    <lineage>
        <taxon>Eukaryota</taxon>
        <taxon>Viridiplantae</taxon>
        <taxon>Streptophyta</taxon>
        <taxon>Embryophyta</taxon>
        <taxon>Tracheophyta</taxon>
        <taxon>Spermatophyta</taxon>
        <taxon>Magnoliopsida</taxon>
        <taxon>Liliopsida</taxon>
        <taxon>Poales</taxon>
        <taxon>Poaceae</taxon>
        <taxon>BOP clade</taxon>
        <taxon>Oryzoideae</taxon>
        <taxon>Oryzeae</taxon>
        <taxon>Oryzinae</taxon>
        <taxon>Oryza</taxon>
        <taxon>Oryza meyeriana</taxon>
    </lineage>
</organism>
<protein>
    <submittedName>
        <fullName evidence="2">Uncharacterized protein</fullName>
    </submittedName>
</protein>
<accession>A0A6G1CTB4</accession>
<dbReference type="Proteomes" id="UP000479710">
    <property type="component" value="Unassembled WGS sequence"/>
</dbReference>
<dbReference type="EMBL" id="SPHZ02000008">
    <property type="protein sequence ID" value="KAF0903124.1"/>
    <property type="molecule type" value="Genomic_DNA"/>
</dbReference>
<feature type="region of interest" description="Disordered" evidence="1">
    <location>
        <begin position="93"/>
        <end position="112"/>
    </location>
</feature>
<evidence type="ECO:0000256" key="1">
    <source>
        <dbReference type="SAM" id="MobiDB-lite"/>
    </source>
</evidence>
<dbReference type="OrthoDB" id="695213at2759"/>
<sequence length="112" mass="13183">MADSGRAKRKEPEPADWHRAVGSVLRLLREINEQEKRDEEELREERELAAWVEATRAERYARYNLPLPTPEEEAEIAAAARRLTEDFYLLRPEDHEETKSRLGNDGILRHFD</sequence>
<name>A0A6G1CTB4_9ORYZ</name>
<evidence type="ECO:0000313" key="2">
    <source>
        <dbReference type="EMBL" id="KAF0903124.1"/>
    </source>
</evidence>